<evidence type="ECO:0000313" key="2">
    <source>
        <dbReference type="Proteomes" id="UP001320876"/>
    </source>
</evidence>
<proteinExistence type="predicted"/>
<keyword evidence="2" id="KW-1185">Reference proteome</keyword>
<organism evidence="1 2">
    <name type="scientific">Luteolibacter arcticus</name>
    <dbReference type="NCBI Taxonomy" id="1581411"/>
    <lineage>
        <taxon>Bacteria</taxon>
        <taxon>Pseudomonadati</taxon>
        <taxon>Verrucomicrobiota</taxon>
        <taxon>Verrucomicrobiia</taxon>
        <taxon>Verrucomicrobiales</taxon>
        <taxon>Verrucomicrobiaceae</taxon>
        <taxon>Luteolibacter</taxon>
    </lineage>
</organism>
<protein>
    <submittedName>
        <fullName evidence="1">Uncharacterized protein</fullName>
    </submittedName>
</protein>
<reference evidence="1 2" key="1">
    <citation type="submission" date="2022-10" db="EMBL/GenBank/DDBJ databases">
        <title>Luteolibacter arcticus strain CCTCC AB 2014275, whole genome shotgun sequencing project.</title>
        <authorList>
            <person name="Zhao G."/>
            <person name="Shen L."/>
        </authorList>
    </citation>
    <scope>NUCLEOTIDE SEQUENCE [LARGE SCALE GENOMIC DNA]</scope>
    <source>
        <strain evidence="1 2">CCTCC AB 2014275</strain>
    </source>
</reference>
<name>A0ABT3GJ05_9BACT</name>
<gene>
    <name evidence="1" type="ORF">OKA05_13190</name>
</gene>
<dbReference type="RefSeq" id="WP_264487622.1">
    <property type="nucleotide sequence ID" value="NZ_JAPDDT010000005.1"/>
</dbReference>
<dbReference type="Proteomes" id="UP001320876">
    <property type="component" value="Unassembled WGS sequence"/>
</dbReference>
<comment type="caution">
    <text evidence="1">The sequence shown here is derived from an EMBL/GenBank/DDBJ whole genome shotgun (WGS) entry which is preliminary data.</text>
</comment>
<dbReference type="EMBL" id="JAPDDT010000005">
    <property type="protein sequence ID" value="MCW1923513.1"/>
    <property type="molecule type" value="Genomic_DNA"/>
</dbReference>
<evidence type="ECO:0000313" key="1">
    <source>
        <dbReference type="EMBL" id="MCW1923513.1"/>
    </source>
</evidence>
<accession>A0ABT3GJ05</accession>
<sequence>MIHLEEQLKHLPCGLLVAEGLADHAAGRRGINACLVRIASPRLVRAGLMPPLESPGGAAELELYEILSSEPGNAYGRYNAIIRELVSFEHALDHWLSGRR</sequence>